<evidence type="ECO:0000313" key="2">
    <source>
        <dbReference type="Proteomes" id="UP000248423"/>
    </source>
</evidence>
<name>A0A319E724_ASPSB</name>
<dbReference type="AlphaFoldDB" id="A0A319E724"/>
<protein>
    <submittedName>
        <fullName evidence="1">Uncharacterized protein</fullName>
    </submittedName>
</protein>
<dbReference type="OrthoDB" id="4379457at2759"/>
<evidence type="ECO:0000313" key="1">
    <source>
        <dbReference type="EMBL" id="PYI05200.1"/>
    </source>
</evidence>
<reference evidence="1 2" key="1">
    <citation type="submission" date="2018-02" db="EMBL/GenBank/DDBJ databases">
        <title>The genomes of Aspergillus section Nigri reveals drivers in fungal speciation.</title>
        <authorList>
            <consortium name="DOE Joint Genome Institute"/>
            <person name="Vesth T.C."/>
            <person name="Nybo J."/>
            <person name="Theobald S."/>
            <person name="Brandl J."/>
            <person name="Frisvad J.C."/>
            <person name="Nielsen K.F."/>
            <person name="Lyhne E.K."/>
            <person name="Kogle M.E."/>
            <person name="Kuo A."/>
            <person name="Riley R."/>
            <person name="Clum A."/>
            <person name="Nolan M."/>
            <person name="Lipzen A."/>
            <person name="Salamov A."/>
            <person name="Henrissat B."/>
            <person name="Wiebenga A."/>
            <person name="De vries R.P."/>
            <person name="Grigoriev I.V."/>
            <person name="Mortensen U.H."/>
            <person name="Andersen M.R."/>
            <person name="Baker S.E."/>
        </authorList>
    </citation>
    <scope>NUCLEOTIDE SEQUENCE [LARGE SCALE GENOMIC DNA]</scope>
    <source>
        <strain evidence="1 2">CBS 121057</strain>
    </source>
</reference>
<dbReference type="EMBL" id="KZ826360">
    <property type="protein sequence ID" value="PYI05200.1"/>
    <property type="molecule type" value="Genomic_DNA"/>
</dbReference>
<keyword evidence="2" id="KW-1185">Reference proteome</keyword>
<accession>A0A319E724</accession>
<dbReference type="Proteomes" id="UP000248423">
    <property type="component" value="Unassembled WGS sequence"/>
</dbReference>
<dbReference type="VEuPathDB" id="FungiDB:BO78DRAFT_371556"/>
<proteinExistence type="predicted"/>
<organism evidence="1 2">
    <name type="scientific">Aspergillus sclerotiicarbonarius (strain CBS 121057 / IBT 28362)</name>
    <dbReference type="NCBI Taxonomy" id="1448318"/>
    <lineage>
        <taxon>Eukaryota</taxon>
        <taxon>Fungi</taxon>
        <taxon>Dikarya</taxon>
        <taxon>Ascomycota</taxon>
        <taxon>Pezizomycotina</taxon>
        <taxon>Eurotiomycetes</taxon>
        <taxon>Eurotiomycetidae</taxon>
        <taxon>Eurotiales</taxon>
        <taxon>Aspergillaceae</taxon>
        <taxon>Aspergillus</taxon>
        <taxon>Aspergillus subgen. Circumdati</taxon>
    </lineage>
</organism>
<gene>
    <name evidence="1" type="ORF">BO78DRAFT_371556</name>
</gene>
<sequence length="121" mass="13884">MSTTTLSIEHTRVEFPTTPNGLPTGFPPVLGRLGVPKSMWEQDMYQIRSMSEKLTKDQEKELFLVCFTCGMSICFHGAALDRYNGRLRTYVNAMNARWAPYGVVWETRWIPYSGGYLSYET</sequence>